<feature type="region of interest" description="Disordered" evidence="8">
    <location>
        <begin position="1"/>
        <end position="22"/>
    </location>
</feature>
<evidence type="ECO:0000256" key="2">
    <source>
        <dbReference type="ARBA" id="ARBA00009236"/>
    </source>
</evidence>
<keyword evidence="11" id="KW-1185">Reference proteome</keyword>
<evidence type="ECO:0000313" key="11">
    <source>
        <dbReference type="Proteomes" id="UP000002698"/>
    </source>
</evidence>
<dbReference type="InterPro" id="IPR024169">
    <property type="entry name" value="SP_NH2Trfase/AEP_transaminase"/>
</dbReference>
<dbReference type="InterPro" id="IPR015421">
    <property type="entry name" value="PyrdxlP-dep_Trfase_major"/>
</dbReference>
<comment type="cofactor">
    <cofactor evidence="1 7">
        <name>pyridoxal 5'-phosphate</name>
        <dbReference type="ChEBI" id="CHEBI:597326"/>
    </cofactor>
</comment>
<dbReference type="Pfam" id="PF00266">
    <property type="entry name" value="Aminotran_5"/>
    <property type="match status" value="1"/>
</dbReference>
<dbReference type="PANTHER" id="PTHR21152">
    <property type="entry name" value="AMINOTRANSFERASE CLASS V"/>
    <property type="match status" value="1"/>
</dbReference>
<evidence type="ECO:0000256" key="3">
    <source>
        <dbReference type="ARBA" id="ARBA00022576"/>
    </source>
</evidence>
<protein>
    <submittedName>
        <fullName evidence="10">Pyridoxal phosphate-dependent aminotransferase</fullName>
        <ecNumber evidence="10">2.6.1.-</ecNumber>
    </submittedName>
</protein>
<dbReference type="PANTHER" id="PTHR21152:SF40">
    <property type="entry name" value="ALANINE--GLYOXYLATE AMINOTRANSFERASE"/>
    <property type="match status" value="1"/>
</dbReference>
<evidence type="ECO:0000313" key="10">
    <source>
        <dbReference type="EMBL" id="CAI49380.1"/>
    </source>
</evidence>
<comment type="similarity">
    <text evidence="2 6">Belongs to the class-V pyridoxal-phosphate-dependent aminotransferase family.</text>
</comment>
<evidence type="ECO:0000256" key="5">
    <source>
        <dbReference type="ARBA" id="ARBA00022898"/>
    </source>
</evidence>
<gene>
    <name evidence="10" type="ordered locus">NP_2578A</name>
</gene>
<reference evidence="10 11" key="1">
    <citation type="journal article" date="2005" name="Genome Res.">
        <title>Living with two extremes: conclusions from the genome sequence of Natronomonas pharaonis.</title>
        <authorList>
            <person name="Falb M."/>
            <person name="Pfeiffer F."/>
            <person name="Palm P."/>
            <person name="Rodewald K."/>
            <person name="Hickmann V."/>
            <person name="Tittor J."/>
            <person name="Oesterhelt D."/>
        </authorList>
    </citation>
    <scope>NUCLEOTIDE SEQUENCE [LARGE SCALE GENOMIC DNA]</scope>
    <source>
        <strain evidence="11">ATCC 35678 / DSM 2160 / CIP 103997 / JCM 8858 / NBRC 14720 / NCIMB 2260 / Gabara</strain>
    </source>
</reference>
<evidence type="ECO:0000256" key="8">
    <source>
        <dbReference type="SAM" id="MobiDB-lite"/>
    </source>
</evidence>
<dbReference type="Gene3D" id="3.40.640.10">
    <property type="entry name" value="Type I PLP-dependent aspartate aminotransferase-like (Major domain)"/>
    <property type="match status" value="1"/>
</dbReference>
<dbReference type="SUPFAM" id="SSF53383">
    <property type="entry name" value="PLP-dependent transferases"/>
    <property type="match status" value="1"/>
</dbReference>
<organism evidence="10 11">
    <name type="scientific">Natronomonas pharaonis (strain ATCC 35678 / DSM 2160 / CIP 103997 / JCM 8858 / NBRC 14720 / NCIMB 2260 / Gabara)</name>
    <name type="common">Halobacterium pharaonis</name>
    <dbReference type="NCBI Taxonomy" id="348780"/>
    <lineage>
        <taxon>Archaea</taxon>
        <taxon>Methanobacteriati</taxon>
        <taxon>Methanobacteriota</taxon>
        <taxon>Stenosarchaea group</taxon>
        <taxon>Halobacteria</taxon>
        <taxon>Halobacteriales</taxon>
        <taxon>Natronomonadaceae</taxon>
        <taxon>Natronomonas</taxon>
    </lineage>
</organism>
<dbReference type="GO" id="GO:0004760">
    <property type="term" value="F:L-serine-pyruvate transaminase activity"/>
    <property type="evidence" value="ECO:0007669"/>
    <property type="project" value="TreeGrafter"/>
</dbReference>
<evidence type="ECO:0000256" key="4">
    <source>
        <dbReference type="ARBA" id="ARBA00022679"/>
    </source>
</evidence>
<dbReference type="InterPro" id="IPR015424">
    <property type="entry name" value="PyrdxlP-dep_Trfase"/>
</dbReference>
<dbReference type="OrthoDB" id="166535at2157"/>
<dbReference type="InterPro" id="IPR020578">
    <property type="entry name" value="Aminotrans_V_PyrdxlP_BS"/>
</dbReference>
<dbReference type="EC" id="2.6.1.-" evidence="10"/>
<dbReference type="Gene3D" id="3.90.1150.10">
    <property type="entry name" value="Aspartate Aminotransferase, domain 1"/>
    <property type="match status" value="1"/>
</dbReference>
<evidence type="ECO:0000256" key="7">
    <source>
        <dbReference type="RuleBase" id="RU004504"/>
    </source>
</evidence>
<dbReference type="EnsemblBacteria" id="CAI49380">
    <property type="protein sequence ID" value="CAI49380"/>
    <property type="gene ID" value="NP_2578A"/>
</dbReference>
<accession>A0A1U7EWC0</accession>
<proteinExistence type="inferred from homology"/>
<dbReference type="PROSITE" id="PS00595">
    <property type="entry name" value="AA_TRANSFER_CLASS_5"/>
    <property type="match status" value="1"/>
</dbReference>
<dbReference type="GeneID" id="3702494"/>
<sequence length="398" mass="42170">MDSIDVDELRPPERLLMGPGPSETHPRVLAAFGTPPVGHLDPGFVEMMDETQELLRATLGTENEWTIPVSGTGSAAMEAAIANLVAPGDTAVVPGNGYFGDRMAEMVRRAGGEVAVVETAWGEPLDPAAVRDACATHDPDVVGVVHAETSTGVLQPSMEEITAAAHDHGALVVADCVTSLGGVEFRMDEWGVDVAYSAGQKCLSCPPGASPLSVNDAAMEKILDRDEAVRSWYLDLSLLDEYWGDERAYHHTAPVNNVYALREALRLVQEEGLEARWQRHRRFSAALQAGLWELGLEPVVDENARLPSLTTARLPDGLTPGAVVATMRDDHNVEIATGLGAFADEAVRIGCMGHGARRGPILETLGALGETLVAHGVDVDPGTGVAAATAERSADEKP</sequence>
<keyword evidence="4 10" id="KW-0808">Transferase</keyword>
<dbReference type="eggNOG" id="arCOG00082">
    <property type="taxonomic scope" value="Archaea"/>
</dbReference>
<dbReference type="GO" id="GO:0019265">
    <property type="term" value="P:glycine biosynthetic process, by transamination of glyoxylate"/>
    <property type="evidence" value="ECO:0007669"/>
    <property type="project" value="TreeGrafter"/>
</dbReference>
<evidence type="ECO:0000256" key="1">
    <source>
        <dbReference type="ARBA" id="ARBA00001933"/>
    </source>
</evidence>
<dbReference type="InterPro" id="IPR000192">
    <property type="entry name" value="Aminotrans_V_dom"/>
</dbReference>
<dbReference type="KEGG" id="nph:NP_2578A"/>
<keyword evidence="5" id="KW-0663">Pyridoxal phosphate</keyword>
<name>A0A1U7EWC0_NATPD</name>
<dbReference type="FunFam" id="3.40.640.10:FF:000027">
    <property type="entry name" value="Serine--pyruvate aminotransferase, mitochondrial"/>
    <property type="match status" value="1"/>
</dbReference>
<evidence type="ECO:0000259" key="9">
    <source>
        <dbReference type="Pfam" id="PF00266"/>
    </source>
</evidence>
<dbReference type="STRING" id="348780.NP_2578A"/>
<dbReference type="Proteomes" id="UP000002698">
    <property type="component" value="Chromosome"/>
</dbReference>
<keyword evidence="3 10" id="KW-0032">Aminotransferase</keyword>
<feature type="domain" description="Aminotransferase class V" evidence="9">
    <location>
        <begin position="39"/>
        <end position="338"/>
    </location>
</feature>
<dbReference type="GO" id="GO:0008453">
    <property type="term" value="F:alanine-glyoxylate transaminase activity"/>
    <property type="evidence" value="ECO:0007669"/>
    <property type="project" value="TreeGrafter"/>
</dbReference>
<dbReference type="EMBL" id="CR936257">
    <property type="protein sequence ID" value="CAI49380.1"/>
    <property type="molecule type" value="Genomic_DNA"/>
</dbReference>
<dbReference type="PIRSF" id="PIRSF000524">
    <property type="entry name" value="SPT"/>
    <property type="match status" value="1"/>
</dbReference>
<dbReference type="InterPro" id="IPR015422">
    <property type="entry name" value="PyrdxlP-dep_Trfase_small"/>
</dbReference>
<dbReference type="RefSeq" id="WP_011323005.1">
    <property type="nucleotide sequence ID" value="NC_007426.1"/>
</dbReference>
<dbReference type="HOGENOM" id="CLU_027686_0_0_2"/>
<evidence type="ECO:0000256" key="6">
    <source>
        <dbReference type="RuleBase" id="RU004075"/>
    </source>
</evidence>
<dbReference type="AlphaFoldDB" id="A0A1U7EWC0"/>